<dbReference type="InterPro" id="IPR036942">
    <property type="entry name" value="Beta-barrel_TonB_sf"/>
</dbReference>
<evidence type="ECO:0000256" key="8">
    <source>
        <dbReference type="PROSITE-ProRule" id="PRU01360"/>
    </source>
</evidence>
<dbReference type="NCBIfam" id="TIGR04057">
    <property type="entry name" value="SusC_RagA_signa"/>
    <property type="match status" value="1"/>
</dbReference>
<dbReference type="Gene3D" id="2.170.130.10">
    <property type="entry name" value="TonB-dependent receptor, plug domain"/>
    <property type="match status" value="1"/>
</dbReference>
<evidence type="ECO:0000256" key="2">
    <source>
        <dbReference type="ARBA" id="ARBA00022448"/>
    </source>
</evidence>
<evidence type="ECO:0000256" key="4">
    <source>
        <dbReference type="ARBA" id="ARBA00022692"/>
    </source>
</evidence>
<evidence type="ECO:0000256" key="7">
    <source>
        <dbReference type="ARBA" id="ARBA00023237"/>
    </source>
</evidence>
<keyword evidence="3 8" id="KW-1134">Transmembrane beta strand</keyword>
<evidence type="ECO:0000313" key="13">
    <source>
        <dbReference type="Proteomes" id="UP000297635"/>
    </source>
</evidence>
<keyword evidence="2 8" id="KW-0813">Transport</keyword>
<dbReference type="Pfam" id="PF07715">
    <property type="entry name" value="Plug"/>
    <property type="match status" value="1"/>
</dbReference>
<dbReference type="GeneID" id="82148357"/>
<dbReference type="Gene3D" id="2.60.40.1120">
    <property type="entry name" value="Carboxypeptidase-like, regulatory domain"/>
    <property type="match status" value="1"/>
</dbReference>
<dbReference type="InterPro" id="IPR023997">
    <property type="entry name" value="TonB-dep_OMP_SusC/RagA_CS"/>
</dbReference>
<dbReference type="AlphaFoldDB" id="A0A4Z0V2I7"/>
<evidence type="ECO:0000313" key="12">
    <source>
        <dbReference type="EMBL" id="TGG39366.1"/>
    </source>
</evidence>
<gene>
    <name evidence="12" type="ORF">EZ315_01045</name>
</gene>
<dbReference type="InterPro" id="IPR039426">
    <property type="entry name" value="TonB-dep_rcpt-like"/>
</dbReference>
<protein>
    <submittedName>
        <fullName evidence="12">SusC/RagA family TonB-linked outer membrane protein</fullName>
    </submittedName>
</protein>
<evidence type="ECO:0000259" key="10">
    <source>
        <dbReference type="Pfam" id="PF00593"/>
    </source>
</evidence>
<evidence type="ECO:0000256" key="5">
    <source>
        <dbReference type="ARBA" id="ARBA00023077"/>
    </source>
</evidence>
<feature type="domain" description="TonB-dependent receptor plug" evidence="11">
    <location>
        <begin position="204"/>
        <end position="324"/>
    </location>
</feature>
<dbReference type="SUPFAM" id="SSF56935">
    <property type="entry name" value="Porins"/>
    <property type="match status" value="1"/>
</dbReference>
<comment type="caution">
    <text evidence="12">The sequence shown here is derived from an EMBL/GenBank/DDBJ whole genome shotgun (WGS) entry which is preliminary data.</text>
</comment>
<keyword evidence="4 8" id="KW-0812">Transmembrane</keyword>
<evidence type="ECO:0000256" key="9">
    <source>
        <dbReference type="RuleBase" id="RU003357"/>
    </source>
</evidence>
<keyword evidence="5 9" id="KW-0798">TonB box</keyword>
<evidence type="ECO:0000259" key="11">
    <source>
        <dbReference type="Pfam" id="PF07715"/>
    </source>
</evidence>
<dbReference type="InterPro" id="IPR023996">
    <property type="entry name" value="TonB-dep_OMP_SusC/RagA"/>
</dbReference>
<dbReference type="EMBL" id="SJSA01000001">
    <property type="protein sequence ID" value="TGG39366.1"/>
    <property type="molecule type" value="Genomic_DNA"/>
</dbReference>
<accession>A0A4Z0V2I7</accession>
<dbReference type="InterPro" id="IPR008969">
    <property type="entry name" value="CarboxyPept-like_regulatory"/>
</dbReference>
<organism evidence="12 13">
    <name type="scientific">Duncaniella freteri</name>
    <dbReference type="NCBI Taxonomy" id="2530391"/>
    <lineage>
        <taxon>Bacteria</taxon>
        <taxon>Pseudomonadati</taxon>
        <taxon>Bacteroidota</taxon>
        <taxon>Bacteroidia</taxon>
        <taxon>Bacteroidales</taxon>
        <taxon>Muribaculaceae</taxon>
        <taxon>Duncaniella</taxon>
    </lineage>
</organism>
<dbReference type="GO" id="GO:0009279">
    <property type="term" value="C:cell outer membrane"/>
    <property type="evidence" value="ECO:0007669"/>
    <property type="project" value="UniProtKB-SubCell"/>
</dbReference>
<evidence type="ECO:0000256" key="3">
    <source>
        <dbReference type="ARBA" id="ARBA00022452"/>
    </source>
</evidence>
<dbReference type="InterPro" id="IPR000531">
    <property type="entry name" value="Beta-barrel_TonB"/>
</dbReference>
<evidence type="ECO:0000256" key="1">
    <source>
        <dbReference type="ARBA" id="ARBA00004571"/>
    </source>
</evidence>
<dbReference type="SUPFAM" id="SSF49464">
    <property type="entry name" value="Carboxypeptidase regulatory domain-like"/>
    <property type="match status" value="1"/>
</dbReference>
<dbReference type="Gene3D" id="2.40.170.20">
    <property type="entry name" value="TonB-dependent receptor, beta-barrel domain"/>
    <property type="match status" value="1"/>
</dbReference>
<name>A0A4Z0V2I7_9BACT</name>
<keyword evidence="6 8" id="KW-0472">Membrane</keyword>
<comment type="subcellular location">
    <subcellularLocation>
        <location evidence="1 8">Cell outer membrane</location>
        <topology evidence="1 8">Multi-pass membrane protein</topology>
    </subcellularLocation>
</comment>
<dbReference type="RefSeq" id="WP_135469868.1">
    <property type="nucleotide sequence ID" value="NZ_CASJDB010000010.1"/>
</dbReference>
<sequence>MKKVLLVLFLAIMLLVPLDGYARTYSAVFEKASPEEVINTLKRETGLDFVCTKELLNSAKSPVTCNFTGLTLDQLLNRVLSVNMLLGYEVVDNTVVVKRPDAGADYVQGEIKGVVYDEDENEPLAGATIIIDGTDNIAVTDIDGRFSFKDIRALNPVVSASFVGMKPASIKVTPKNQNALRFELKTHVTMMSEVVVTGYQEVRKEKMTGAATTISADKLDQRFSTNVLDNLEGRVAGLSTYGGKPIIRGMGTFQGATSPLLVVDGVPVESSLSSFDPFSSSDLSATDAAAGALADLNPYDIESVNVLKDAAAAAIYGARAANGIIVITTKNAKKKDKIDIDFSANLTVYENRNVDYADNFYMTPEQQVDAESNFYEYYLMSGQDPNAQNTIWNRINRGDSGVSPIRYGYYQLSKGEITREELDSRLSELKKNNFAKEYADDVYSRQVVQQYNLALRSSSDKARNNVTVNYKHDNAGMIEHDTDWFNLAYKGNFDLAKWITATVSFNGIYTTKKEAGMDLSADYTNIWSLPAYMPYRNSDGSYRPLYYSYSGNEYWNEKGTEGFHDLGVIVSDELRNNSRLTKRTHMRYHADLLFRVIEGLTLNTQFVYEVESQNASWHATEQSHASRTIRNAYTIYEDNGKIAYLTPRSGGMLRTTQTDGNYWTARGQANFSRTFFDKHDIAAIAGLEFRQTKLKGTKSLALGYDDQLQSSATNTVDFNVLANDWRENPYYMTELWGFPSASAALPYIYDGMGVIVEQRHRYASGYANLTYTYDERYNVFGSYRKDYADVYGLNAKFRGQPLWSVGAGWNIHRENFMYDLTWVNFLKFRFSYGATGNIYQGATSYMTATSTDLNDYTGLPMGVVTSPANPNLRWEENRTTNVGLDYSFLNYRMRGSLDFYNKDGKNIFNNRVLDPTTGFTSMVANVASIRNRGVELSLAYDWFVPGKRNNFSWTTEMTFSYNQNEVMKVHNPAATASALLSTPYREGYPVNALWSYRFAGISDQEGQEGYTMWYDENGEAQRSVSSRSTDVLEFSGQTDPKTIIGLNNSLRWNGLSLNVLMTYCGGHMMRALPEYEQTYSLLMGYAPVRSYFLDAWTPENPTSHPGFGQYAAESPASEAADSDISVHHADFIKIRNVVLGYDFPVSLVRRLGVNHLALRFQVDNPGALWTRNNIGVDPETLGVRNRTSYVFGLNINL</sequence>
<comment type="similarity">
    <text evidence="8 9">Belongs to the TonB-dependent receptor family.</text>
</comment>
<dbReference type="PROSITE" id="PS52016">
    <property type="entry name" value="TONB_DEPENDENT_REC_3"/>
    <property type="match status" value="1"/>
</dbReference>
<dbReference type="Proteomes" id="UP000297635">
    <property type="component" value="Unassembled WGS sequence"/>
</dbReference>
<dbReference type="InterPro" id="IPR012910">
    <property type="entry name" value="Plug_dom"/>
</dbReference>
<feature type="domain" description="TonB-dependent receptor-like beta-barrel" evidence="10">
    <location>
        <begin position="546"/>
        <end position="1012"/>
    </location>
</feature>
<dbReference type="Pfam" id="PF13715">
    <property type="entry name" value="CarbopepD_reg_2"/>
    <property type="match status" value="1"/>
</dbReference>
<dbReference type="InterPro" id="IPR037066">
    <property type="entry name" value="Plug_dom_sf"/>
</dbReference>
<proteinExistence type="inferred from homology"/>
<keyword evidence="13" id="KW-1185">Reference proteome</keyword>
<keyword evidence="7 8" id="KW-0998">Cell outer membrane</keyword>
<dbReference type="Pfam" id="PF00593">
    <property type="entry name" value="TonB_dep_Rec_b-barrel"/>
    <property type="match status" value="1"/>
</dbReference>
<dbReference type="NCBIfam" id="TIGR04056">
    <property type="entry name" value="OMP_RagA_SusC"/>
    <property type="match status" value="1"/>
</dbReference>
<evidence type="ECO:0000256" key="6">
    <source>
        <dbReference type="ARBA" id="ARBA00023136"/>
    </source>
</evidence>
<reference evidence="12 13" key="1">
    <citation type="submission" date="2019-02" db="EMBL/GenBank/DDBJ databases">
        <title>Isolation and identification of novel species under the genus Muribaculum.</title>
        <authorList>
            <person name="Miyake S."/>
            <person name="Ding Y."/>
            <person name="Low A."/>
            <person name="Soh M."/>
            <person name="Seedorf H."/>
        </authorList>
    </citation>
    <scope>NUCLEOTIDE SEQUENCE [LARGE SCALE GENOMIC DNA]</scope>
    <source>
        <strain evidence="12 13">TLL-A3</strain>
    </source>
</reference>